<dbReference type="PANTHER" id="PTHR43877:SF2">
    <property type="entry name" value="AMINOALKYLPHOSPHONATE N-ACETYLTRANSFERASE-RELATED"/>
    <property type="match status" value="1"/>
</dbReference>
<name>A0A1V6M384_9BACT</name>
<dbReference type="PANTHER" id="PTHR43877">
    <property type="entry name" value="AMINOALKYLPHOSPHONATE N-ACETYLTRANSFERASE-RELATED-RELATED"/>
    <property type="match status" value="1"/>
</dbReference>
<dbReference type="InterPro" id="IPR000182">
    <property type="entry name" value="GNAT_dom"/>
</dbReference>
<evidence type="ECO:0000259" key="3">
    <source>
        <dbReference type="PROSITE" id="PS51186"/>
    </source>
</evidence>
<dbReference type="InterPro" id="IPR050832">
    <property type="entry name" value="Bact_Acetyltransf"/>
</dbReference>
<evidence type="ECO:0000256" key="2">
    <source>
        <dbReference type="ARBA" id="ARBA00023315"/>
    </source>
</evidence>
<organism evidence="4 5">
    <name type="scientific">Candidatus Brocadia sapporoensis</name>
    <dbReference type="NCBI Taxonomy" id="392547"/>
    <lineage>
        <taxon>Bacteria</taxon>
        <taxon>Pseudomonadati</taxon>
        <taxon>Planctomycetota</taxon>
        <taxon>Candidatus Brocadiia</taxon>
        <taxon>Candidatus Brocadiales</taxon>
        <taxon>Candidatus Brocadiaceae</taxon>
        <taxon>Candidatus Brocadia</taxon>
    </lineage>
</organism>
<keyword evidence="1" id="KW-0808">Transferase</keyword>
<dbReference type="Pfam" id="PF00583">
    <property type="entry name" value="Acetyltransf_1"/>
    <property type="match status" value="1"/>
</dbReference>
<dbReference type="SUPFAM" id="SSF55729">
    <property type="entry name" value="Acyl-CoA N-acyltransferases (Nat)"/>
    <property type="match status" value="2"/>
</dbReference>
<dbReference type="EMBL" id="MJUW02000018">
    <property type="protein sequence ID" value="OQD46851.1"/>
    <property type="molecule type" value="Genomic_DNA"/>
</dbReference>
<keyword evidence="5" id="KW-1185">Reference proteome</keyword>
<protein>
    <submittedName>
        <fullName evidence="4">GNAT family N-acetyltransferase</fullName>
    </submittedName>
</protein>
<reference evidence="4 5" key="1">
    <citation type="journal article" date="2016" name="Genome Announc.">
        <title>Draft Genome Sequence of the Anaerobic Ammonium-Oxidizing Bacterium 'Candidatus Brocadia sp. 40'.</title>
        <authorList>
            <person name="Ali M."/>
            <person name="Haroon M.F."/>
            <person name="Narita Y."/>
            <person name="Zhang L."/>
            <person name="Rangel Shaw D."/>
            <person name="Okabe S."/>
            <person name="Saikaly P.E."/>
        </authorList>
    </citation>
    <scope>NUCLEOTIDE SEQUENCE [LARGE SCALE GENOMIC DNA]</scope>
    <source>
        <strain evidence="4 5">40</strain>
    </source>
</reference>
<dbReference type="GO" id="GO:0016747">
    <property type="term" value="F:acyltransferase activity, transferring groups other than amino-acyl groups"/>
    <property type="evidence" value="ECO:0007669"/>
    <property type="project" value="InterPro"/>
</dbReference>
<gene>
    <name evidence="4" type="ORF">BIY37_00800</name>
</gene>
<keyword evidence="2" id="KW-0012">Acyltransferase</keyword>
<evidence type="ECO:0000313" key="4">
    <source>
        <dbReference type="EMBL" id="OQD46851.1"/>
    </source>
</evidence>
<sequence>MNITLRPGNAADALSCGAICYEAFKTIARQHNFPPDFPSPAFATEFLSGLLAHPGVYAVIAEFNGRIVGSNFLDERSTVAGIGPITVDPAMQNRTVGRQLMQHILDRAAQRRFPGVRLIQAAYHNRSLSLYTRLGFVAREPLSNLQGEPLAVQIPGYTVRPATEHDLDACNRICVQVHGHDRSGELCDAIRQGTATIVEHGGRITGYATPVAFFGHAVGETNEALKALIGAAPTFPGPGFLLPIRNGELFRWCLDHGLRVVQPMTLMSMGLYNEPAGAFLPSILY</sequence>
<proteinExistence type="predicted"/>
<evidence type="ECO:0000256" key="1">
    <source>
        <dbReference type="ARBA" id="ARBA00022679"/>
    </source>
</evidence>
<dbReference type="RefSeq" id="WP_070065944.1">
    <property type="nucleotide sequence ID" value="NZ_MJUW02000018.1"/>
</dbReference>
<feature type="domain" description="N-acetyltransferase" evidence="3">
    <location>
        <begin position="3"/>
        <end position="155"/>
    </location>
</feature>
<dbReference type="CDD" id="cd04301">
    <property type="entry name" value="NAT_SF"/>
    <property type="match status" value="1"/>
</dbReference>
<dbReference type="Proteomes" id="UP000242219">
    <property type="component" value="Unassembled WGS sequence"/>
</dbReference>
<comment type="caution">
    <text evidence="4">The sequence shown here is derived from an EMBL/GenBank/DDBJ whole genome shotgun (WGS) entry which is preliminary data.</text>
</comment>
<dbReference type="InterPro" id="IPR016181">
    <property type="entry name" value="Acyl_CoA_acyltransferase"/>
</dbReference>
<evidence type="ECO:0000313" key="5">
    <source>
        <dbReference type="Proteomes" id="UP000242219"/>
    </source>
</evidence>
<dbReference type="Gene3D" id="3.40.630.30">
    <property type="match status" value="1"/>
</dbReference>
<dbReference type="PROSITE" id="PS51186">
    <property type="entry name" value="GNAT"/>
    <property type="match status" value="1"/>
</dbReference>
<dbReference type="AlphaFoldDB" id="A0A1V6M384"/>
<accession>A0A1V6M384</accession>